<feature type="transmembrane region" description="Helical" evidence="1">
    <location>
        <begin position="12"/>
        <end position="33"/>
    </location>
</feature>
<feature type="transmembrane region" description="Helical" evidence="1">
    <location>
        <begin position="70"/>
        <end position="89"/>
    </location>
</feature>
<evidence type="ECO:0000313" key="3">
    <source>
        <dbReference type="WBParaSite" id="MBELARI_LOCUS15177"/>
    </source>
</evidence>
<evidence type="ECO:0000313" key="2">
    <source>
        <dbReference type="Proteomes" id="UP000887575"/>
    </source>
</evidence>
<dbReference type="InterPro" id="IPR019422">
    <property type="entry name" value="7TM_GPCR_serpentine_rcpt_Srh"/>
</dbReference>
<keyword evidence="1" id="KW-1133">Transmembrane helix</keyword>
<protein>
    <submittedName>
        <fullName evidence="3">NADH dehydrogenase subunit 4L</fullName>
    </submittedName>
</protein>
<sequence>MIDSPIIPIFHFFIYIVSGISALLGFTTICVIAKQTPNTMRVYSRFLLLYLGLELIFTIFHGLGMAAVTILPVIGFFTTGFLGFLGFTGRSQLVSLTHRLFDA</sequence>
<dbReference type="AlphaFoldDB" id="A0AAF3EMC4"/>
<evidence type="ECO:0000256" key="1">
    <source>
        <dbReference type="SAM" id="Phobius"/>
    </source>
</evidence>
<dbReference type="Proteomes" id="UP000887575">
    <property type="component" value="Unassembled WGS sequence"/>
</dbReference>
<reference evidence="3" key="1">
    <citation type="submission" date="2024-02" db="UniProtKB">
        <authorList>
            <consortium name="WormBaseParasite"/>
        </authorList>
    </citation>
    <scope>IDENTIFICATION</scope>
</reference>
<keyword evidence="1" id="KW-0812">Transmembrane</keyword>
<proteinExistence type="predicted"/>
<dbReference type="Pfam" id="PF10318">
    <property type="entry name" value="7TM_GPCR_Srh"/>
    <property type="match status" value="1"/>
</dbReference>
<feature type="transmembrane region" description="Helical" evidence="1">
    <location>
        <begin position="45"/>
        <end position="64"/>
    </location>
</feature>
<keyword evidence="1" id="KW-0472">Membrane</keyword>
<accession>A0AAF3EMC4</accession>
<dbReference type="WBParaSite" id="MBELARI_LOCUS15177">
    <property type="protein sequence ID" value="MBELARI_LOCUS15177"/>
    <property type="gene ID" value="MBELARI_LOCUS15177"/>
</dbReference>
<organism evidence="2 3">
    <name type="scientific">Mesorhabditis belari</name>
    <dbReference type="NCBI Taxonomy" id="2138241"/>
    <lineage>
        <taxon>Eukaryota</taxon>
        <taxon>Metazoa</taxon>
        <taxon>Ecdysozoa</taxon>
        <taxon>Nematoda</taxon>
        <taxon>Chromadorea</taxon>
        <taxon>Rhabditida</taxon>
        <taxon>Rhabditina</taxon>
        <taxon>Rhabditomorpha</taxon>
        <taxon>Rhabditoidea</taxon>
        <taxon>Rhabditidae</taxon>
        <taxon>Mesorhabditinae</taxon>
        <taxon>Mesorhabditis</taxon>
    </lineage>
</organism>
<keyword evidence="2" id="KW-1185">Reference proteome</keyword>
<name>A0AAF3EMC4_9BILA</name>